<dbReference type="RefSeq" id="WP_380963278.1">
    <property type="nucleotide sequence ID" value="NZ_JBHTCO010000003.1"/>
</dbReference>
<keyword evidence="1" id="KW-0812">Transmembrane</keyword>
<evidence type="ECO:0000313" key="2">
    <source>
        <dbReference type="EMBL" id="MFC7391852.1"/>
    </source>
</evidence>
<evidence type="ECO:0000313" key="3">
    <source>
        <dbReference type="Proteomes" id="UP001596505"/>
    </source>
</evidence>
<organism evidence="2 3">
    <name type="scientific">Scopulibacillus cellulosilyticus</name>
    <dbReference type="NCBI Taxonomy" id="2665665"/>
    <lineage>
        <taxon>Bacteria</taxon>
        <taxon>Bacillati</taxon>
        <taxon>Bacillota</taxon>
        <taxon>Bacilli</taxon>
        <taxon>Bacillales</taxon>
        <taxon>Sporolactobacillaceae</taxon>
        <taxon>Scopulibacillus</taxon>
    </lineage>
</organism>
<feature type="transmembrane region" description="Helical" evidence="1">
    <location>
        <begin position="45"/>
        <end position="63"/>
    </location>
</feature>
<protein>
    <submittedName>
        <fullName evidence="2">DUF1146 family protein</fullName>
    </submittedName>
</protein>
<dbReference type="Proteomes" id="UP001596505">
    <property type="component" value="Unassembled WGS sequence"/>
</dbReference>
<dbReference type="Pfam" id="PF06612">
    <property type="entry name" value="DUF1146"/>
    <property type="match status" value="1"/>
</dbReference>
<dbReference type="InterPro" id="IPR009526">
    <property type="entry name" value="DUF1146"/>
</dbReference>
<reference evidence="3" key="1">
    <citation type="journal article" date="2019" name="Int. J. Syst. Evol. Microbiol.">
        <title>The Global Catalogue of Microorganisms (GCM) 10K type strain sequencing project: providing services to taxonomists for standard genome sequencing and annotation.</title>
        <authorList>
            <consortium name="The Broad Institute Genomics Platform"/>
            <consortium name="The Broad Institute Genome Sequencing Center for Infectious Disease"/>
            <person name="Wu L."/>
            <person name="Ma J."/>
        </authorList>
    </citation>
    <scope>NUCLEOTIDE SEQUENCE [LARGE SCALE GENOMIC DNA]</scope>
    <source>
        <strain evidence="3">CGMCC 1.16305</strain>
    </source>
</reference>
<comment type="caution">
    <text evidence="2">The sequence shown here is derived from an EMBL/GenBank/DDBJ whole genome shotgun (WGS) entry which is preliminary data.</text>
</comment>
<keyword evidence="1" id="KW-0472">Membrane</keyword>
<accession>A0ABW2PTB6</accession>
<keyword evidence="3" id="KW-1185">Reference proteome</keyword>
<evidence type="ECO:0000256" key="1">
    <source>
        <dbReference type="SAM" id="Phobius"/>
    </source>
</evidence>
<dbReference type="EMBL" id="JBHTCO010000003">
    <property type="protein sequence ID" value="MFC7391852.1"/>
    <property type="molecule type" value="Genomic_DNA"/>
</dbReference>
<sequence>MLNFGFQSVLYLIIHLIALIVTWWAIQCLKLDLFVHNPKGPKAKVLLIFITIAISYLVAKFFLDYLNWSLNLPQIYNH</sequence>
<feature type="transmembrane region" description="Helical" evidence="1">
    <location>
        <begin position="6"/>
        <end position="25"/>
    </location>
</feature>
<gene>
    <name evidence="2" type="ORF">ACFQRG_02440</name>
</gene>
<name>A0ABW2PTB6_9BACL</name>
<keyword evidence="1" id="KW-1133">Transmembrane helix</keyword>
<proteinExistence type="predicted"/>
<dbReference type="NCBIfam" id="TIGR02327">
    <property type="entry name" value="int_mem_ywzB"/>
    <property type="match status" value="1"/>
</dbReference>